<keyword evidence="2" id="KW-1185">Reference proteome</keyword>
<reference evidence="1 2" key="1">
    <citation type="submission" date="2024-01" db="EMBL/GenBank/DDBJ databases">
        <title>The complete chloroplast genome sequence of Lithospermum erythrorhizon: insights into the phylogenetic relationship among Boraginaceae species and the maternal lineages of purple gromwells.</title>
        <authorList>
            <person name="Okada T."/>
            <person name="Watanabe K."/>
        </authorList>
    </citation>
    <scope>NUCLEOTIDE SEQUENCE [LARGE SCALE GENOMIC DNA]</scope>
</reference>
<dbReference type="AlphaFoldDB" id="A0AAV3Q420"/>
<dbReference type="EMBL" id="BAABME010019667">
    <property type="protein sequence ID" value="GAA0157966.1"/>
    <property type="molecule type" value="Genomic_DNA"/>
</dbReference>
<evidence type="ECO:0000313" key="2">
    <source>
        <dbReference type="Proteomes" id="UP001454036"/>
    </source>
</evidence>
<evidence type="ECO:0000313" key="1">
    <source>
        <dbReference type="EMBL" id="GAA0157966.1"/>
    </source>
</evidence>
<name>A0AAV3Q420_LITER</name>
<proteinExistence type="predicted"/>
<dbReference type="Proteomes" id="UP001454036">
    <property type="component" value="Unassembled WGS sequence"/>
</dbReference>
<comment type="caution">
    <text evidence="1">The sequence shown here is derived from an EMBL/GenBank/DDBJ whole genome shotgun (WGS) entry which is preliminary data.</text>
</comment>
<accession>A0AAV3Q420</accession>
<protein>
    <submittedName>
        <fullName evidence="1">Uncharacterized protein</fullName>
    </submittedName>
</protein>
<gene>
    <name evidence="1" type="ORF">LIER_38556</name>
</gene>
<sequence length="144" mass="16080">MAFTPKDEKHFHTRRSIYAMKVSLLNDLSATNSFLYGVKSTSSLLPTRSNNSKIDIPSLSKTGPVSLYLISPRNIPPYADGFPPQPQTGSSLDVYRSMYLFRSVSRPVAFLVLGASTPPVETAVAEQRKICLLRTEDESEQRRQ</sequence>
<organism evidence="1 2">
    <name type="scientific">Lithospermum erythrorhizon</name>
    <name type="common">Purple gromwell</name>
    <name type="synonym">Lithospermum officinale var. erythrorhizon</name>
    <dbReference type="NCBI Taxonomy" id="34254"/>
    <lineage>
        <taxon>Eukaryota</taxon>
        <taxon>Viridiplantae</taxon>
        <taxon>Streptophyta</taxon>
        <taxon>Embryophyta</taxon>
        <taxon>Tracheophyta</taxon>
        <taxon>Spermatophyta</taxon>
        <taxon>Magnoliopsida</taxon>
        <taxon>eudicotyledons</taxon>
        <taxon>Gunneridae</taxon>
        <taxon>Pentapetalae</taxon>
        <taxon>asterids</taxon>
        <taxon>lamiids</taxon>
        <taxon>Boraginales</taxon>
        <taxon>Boraginaceae</taxon>
        <taxon>Boraginoideae</taxon>
        <taxon>Lithospermeae</taxon>
        <taxon>Lithospermum</taxon>
    </lineage>
</organism>